<feature type="region of interest" description="Disordered" evidence="4">
    <location>
        <begin position="197"/>
        <end position="282"/>
    </location>
</feature>
<dbReference type="PROSITE" id="PS50305">
    <property type="entry name" value="SIRTUIN"/>
    <property type="match status" value="1"/>
</dbReference>
<gene>
    <name evidence="6" type="ORF">PAUS00366_LOCUS13462</name>
</gene>
<proteinExistence type="predicted"/>
<dbReference type="Gene3D" id="3.40.50.1220">
    <property type="entry name" value="TPP-binding domain"/>
    <property type="match status" value="1"/>
</dbReference>
<keyword evidence="2" id="KW-0520">NAD</keyword>
<dbReference type="GO" id="GO:0017136">
    <property type="term" value="F:histone deacetylase activity, NAD-dependent"/>
    <property type="evidence" value="ECO:0007669"/>
    <property type="project" value="TreeGrafter"/>
</dbReference>
<dbReference type="GO" id="GO:0070403">
    <property type="term" value="F:NAD+ binding"/>
    <property type="evidence" value="ECO:0007669"/>
    <property type="project" value="InterPro"/>
</dbReference>
<evidence type="ECO:0000313" key="6">
    <source>
        <dbReference type="EMBL" id="CAE0720708.1"/>
    </source>
</evidence>
<dbReference type="PANTHER" id="PTHR11085">
    <property type="entry name" value="NAD-DEPENDENT PROTEIN DEACYLASE SIRTUIN-5, MITOCHONDRIAL-RELATED"/>
    <property type="match status" value="1"/>
</dbReference>
<keyword evidence="1" id="KW-0808">Transferase</keyword>
<dbReference type="EMBL" id="HBIX01018903">
    <property type="protein sequence ID" value="CAE0720708.1"/>
    <property type="molecule type" value="Transcribed_RNA"/>
</dbReference>
<dbReference type="InterPro" id="IPR050134">
    <property type="entry name" value="NAD-dep_sirtuin_deacylases"/>
</dbReference>
<feature type="compositionally biased region" description="Acidic residues" evidence="4">
    <location>
        <begin position="197"/>
        <end position="207"/>
    </location>
</feature>
<evidence type="ECO:0000256" key="1">
    <source>
        <dbReference type="ARBA" id="ARBA00022679"/>
    </source>
</evidence>
<reference evidence="6" key="1">
    <citation type="submission" date="2021-01" db="EMBL/GenBank/DDBJ databases">
        <authorList>
            <person name="Corre E."/>
            <person name="Pelletier E."/>
            <person name="Niang G."/>
            <person name="Scheremetjew M."/>
            <person name="Finn R."/>
            <person name="Kale V."/>
            <person name="Holt S."/>
            <person name="Cochrane G."/>
            <person name="Meng A."/>
            <person name="Brown T."/>
            <person name="Cohen L."/>
        </authorList>
    </citation>
    <scope>NUCLEOTIDE SEQUENCE</scope>
    <source>
        <strain evidence="6">10249 10 AB</strain>
    </source>
</reference>
<dbReference type="Pfam" id="PF02146">
    <property type="entry name" value="SIR2"/>
    <property type="match status" value="1"/>
</dbReference>
<sequence length="407" mass="46044">MDCTSNHSCSDVMSIQQDEDNSNKELPFAFSSSPVVSSCKQQTQKRRRSSRGYSSLVELAKEIVTNRKRVVLITGAGMSVASGIRPFRGKSNHQSEALWAQHIWTTATRETFRKNPLEWYNGFWLPCLSLPPSVQPNAGHRAVQWLLGQSSTGGAEGLNIKMITQNVDGLLSPNPLHTIEAHGRLGLYKCIPDVDSDMDSESDDDDDRPVHLGHRRKWKRGRKPQSESRSSRRRYSGSSSSKSNRRQKCPYQTEKSLAVDQIEPSSVRENLRRGKGPLSETPKCPHCKKTLAPQALLFDEGYHSHDFYEFQKMEEWLAEAEVIVFVGTSFAVRLTEVTLEHARAKDIPVYNINTHDMLSPTNILDAYNIRGPAEETLPLLAQEVAELQRNSNIRRTSKRLRQREICT</sequence>
<evidence type="ECO:0000256" key="3">
    <source>
        <dbReference type="PROSITE-ProRule" id="PRU00236"/>
    </source>
</evidence>
<feature type="compositionally biased region" description="Basic residues" evidence="4">
    <location>
        <begin position="211"/>
        <end position="223"/>
    </location>
</feature>
<dbReference type="GO" id="GO:0005634">
    <property type="term" value="C:nucleus"/>
    <property type="evidence" value="ECO:0007669"/>
    <property type="project" value="TreeGrafter"/>
</dbReference>
<accession>A0A7S4AMH6</accession>
<name>A0A7S4AMH6_9STRA</name>
<feature type="domain" description="Deacetylase sirtuin-type" evidence="5">
    <location>
        <begin position="49"/>
        <end position="390"/>
    </location>
</feature>
<dbReference type="InterPro" id="IPR026590">
    <property type="entry name" value="Ssirtuin_cat_dom"/>
</dbReference>
<comment type="caution">
    <text evidence="3">Lacks conserved residue(s) required for the propagation of feature annotation.</text>
</comment>
<dbReference type="InterPro" id="IPR029035">
    <property type="entry name" value="DHS-like_NAD/FAD-binding_dom"/>
</dbReference>
<evidence type="ECO:0000256" key="4">
    <source>
        <dbReference type="SAM" id="MobiDB-lite"/>
    </source>
</evidence>
<organism evidence="6">
    <name type="scientific">Pseudo-nitzschia australis</name>
    <dbReference type="NCBI Taxonomy" id="44445"/>
    <lineage>
        <taxon>Eukaryota</taxon>
        <taxon>Sar</taxon>
        <taxon>Stramenopiles</taxon>
        <taxon>Ochrophyta</taxon>
        <taxon>Bacillariophyta</taxon>
        <taxon>Bacillariophyceae</taxon>
        <taxon>Bacillariophycidae</taxon>
        <taxon>Bacillariales</taxon>
        <taxon>Bacillariaceae</taxon>
        <taxon>Pseudo-nitzschia</taxon>
    </lineage>
</organism>
<dbReference type="InterPro" id="IPR003000">
    <property type="entry name" value="Sirtuin"/>
</dbReference>
<dbReference type="SUPFAM" id="SSF52467">
    <property type="entry name" value="DHS-like NAD/FAD-binding domain"/>
    <property type="match status" value="1"/>
</dbReference>
<evidence type="ECO:0000259" key="5">
    <source>
        <dbReference type="PROSITE" id="PS50305"/>
    </source>
</evidence>
<dbReference type="AlphaFoldDB" id="A0A7S4AMH6"/>
<protein>
    <recommendedName>
        <fullName evidence="5">Deacetylase sirtuin-type domain-containing protein</fullName>
    </recommendedName>
</protein>
<dbReference type="PANTHER" id="PTHR11085:SF10">
    <property type="entry name" value="NAD-DEPENDENT PROTEIN DEACYLASE SIRTUIN-5, MITOCHONDRIAL-RELATED"/>
    <property type="match status" value="1"/>
</dbReference>
<evidence type="ECO:0000256" key="2">
    <source>
        <dbReference type="ARBA" id="ARBA00023027"/>
    </source>
</evidence>